<keyword evidence="1" id="KW-0812">Transmembrane</keyword>
<dbReference type="Proteomes" id="UP001390339">
    <property type="component" value="Unassembled WGS sequence"/>
</dbReference>
<evidence type="ECO:0000313" key="2">
    <source>
        <dbReference type="EMBL" id="KAK8855811.1"/>
    </source>
</evidence>
<keyword evidence="3" id="KW-1185">Reference proteome</keyword>
<comment type="caution">
    <text evidence="2">The sequence shown here is derived from an EMBL/GenBank/DDBJ whole genome shotgun (WGS) entry which is preliminary data.</text>
</comment>
<evidence type="ECO:0000313" key="3">
    <source>
        <dbReference type="Proteomes" id="UP001390339"/>
    </source>
</evidence>
<feature type="transmembrane region" description="Helical" evidence="1">
    <location>
        <begin position="344"/>
        <end position="364"/>
    </location>
</feature>
<sequence>MSAASMLGFAIELHRRFEGNALPELRGRSTEAPGSDQPTTLTLSAPLLVLSGVICLPVIAFLCYTLGDLLPVLAIVEDTSQGGYVQLPLESRSEMAHVDGEVGRDVATEEMGGSTRYRPISASIRSTLGLLWSIAGFTSLFRGFGCFLVLNAANLMIQVTLGAIPFVPSLVADVLPPLLTVPVHVAWTQMVVSAPSARPFWHRLPGFVEAFRATALPAAVFMASAAISRRAPFFLFHVLGVATPSSPFTLELPPRVNWDVDDLVKMACLMATCLVFIAVLVTPSHAVLTRIEASVIPDEDRTVIPFDRTFGTKSSTQGFLSMQDAWESLRSEVWWRLVKLNLKIFALSTVIYGFLFIVVSLVIIK</sequence>
<gene>
    <name evidence="2" type="ORF">PGQ11_011723</name>
</gene>
<feature type="transmembrane region" description="Helical" evidence="1">
    <location>
        <begin position="162"/>
        <end position="187"/>
    </location>
</feature>
<feature type="transmembrane region" description="Helical" evidence="1">
    <location>
        <begin position="262"/>
        <end position="281"/>
    </location>
</feature>
<feature type="transmembrane region" description="Helical" evidence="1">
    <location>
        <begin position="47"/>
        <end position="67"/>
    </location>
</feature>
<feature type="transmembrane region" description="Helical" evidence="1">
    <location>
        <begin position="130"/>
        <end position="150"/>
    </location>
</feature>
<accession>A0ABR2I0Y4</accession>
<organism evidence="2 3">
    <name type="scientific">Apiospora arundinis</name>
    <dbReference type="NCBI Taxonomy" id="335852"/>
    <lineage>
        <taxon>Eukaryota</taxon>
        <taxon>Fungi</taxon>
        <taxon>Dikarya</taxon>
        <taxon>Ascomycota</taxon>
        <taxon>Pezizomycotina</taxon>
        <taxon>Sordariomycetes</taxon>
        <taxon>Xylariomycetidae</taxon>
        <taxon>Amphisphaeriales</taxon>
        <taxon>Apiosporaceae</taxon>
        <taxon>Apiospora</taxon>
    </lineage>
</organism>
<protein>
    <submittedName>
        <fullName evidence="2">Ubiquitin carrier protein</fullName>
    </submittedName>
</protein>
<proteinExistence type="predicted"/>
<keyword evidence="1" id="KW-0472">Membrane</keyword>
<feature type="transmembrane region" description="Helical" evidence="1">
    <location>
        <begin position="207"/>
        <end position="226"/>
    </location>
</feature>
<name>A0ABR2I0Y4_9PEZI</name>
<keyword evidence="1" id="KW-1133">Transmembrane helix</keyword>
<evidence type="ECO:0000256" key="1">
    <source>
        <dbReference type="SAM" id="Phobius"/>
    </source>
</evidence>
<reference evidence="2 3" key="1">
    <citation type="journal article" date="2024" name="IMA Fungus">
        <title>Apiospora arundinis, a panoply of carbohydrate-active enzymes and secondary metabolites.</title>
        <authorList>
            <person name="Sorensen T."/>
            <person name="Petersen C."/>
            <person name="Muurmann A.T."/>
            <person name="Christiansen J.V."/>
            <person name="Brundto M.L."/>
            <person name="Overgaard C.K."/>
            <person name="Boysen A.T."/>
            <person name="Wollenberg R.D."/>
            <person name="Larsen T.O."/>
            <person name="Sorensen J.L."/>
            <person name="Nielsen K.L."/>
            <person name="Sondergaard T.E."/>
        </authorList>
    </citation>
    <scope>NUCLEOTIDE SEQUENCE [LARGE SCALE GENOMIC DNA]</scope>
    <source>
        <strain evidence="2 3">AAU 773</strain>
    </source>
</reference>
<dbReference type="EMBL" id="JAPCWZ010000007">
    <property type="protein sequence ID" value="KAK8855811.1"/>
    <property type="molecule type" value="Genomic_DNA"/>
</dbReference>